<gene>
    <name evidence="2" type="ORF">GGQ55_005163</name>
</gene>
<protein>
    <submittedName>
        <fullName evidence="2">Uncharacterized protein</fullName>
    </submittedName>
</protein>
<dbReference type="AlphaFoldDB" id="A0A853CLV4"/>
<dbReference type="Proteomes" id="UP000541969">
    <property type="component" value="Unassembled WGS sequence"/>
</dbReference>
<dbReference type="RefSeq" id="WP_179721823.1">
    <property type="nucleotide sequence ID" value="NZ_JACBZT010000001.1"/>
</dbReference>
<name>A0A853CLV4_9ACTN</name>
<keyword evidence="1" id="KW-0472">Membrane</keyword>
<feature type="transmembrane region" description="Helical" evidence="1">
    <location>
        <begin position="50"/>
        <end position="71"/>
    </location>
</feature>
<keyword evidence="1" id="KW-0812">Transmembrane</keyword>
<keyword evidence="1" id="KW-1133">Transmembrane helix</keyword>
<dbReference type="EMBL" id="JACBZT010000001">
    <property type="protein sequence ID" value="NYJ08885.1"/>
    <property type="molecule type" value="Genomic_DNA"/>
</dbReference>
<keyword evidence="3" id="KW-1185">Reference proteome</keyword>
<reference evidence="2 3" key="1">
    <citation type="submission" date="2020-07" db="EMBL/GenBank/DDBJ databases">
        <title>Sequencing the genomes of 1000 actinobacteria strains.</title>
        <authorList>
            <person name="Klenk H.-P."/>
        </authorList>
    </citation>
    <scope>NUCLEOTIDE SEQUENCE [LARGE SCALE GENOMIC DNA]</scope>
    <source>
        <strain evidence="2 3">DSM 104001</strain>
    </source>
</reference>
<sequence length="76" mass="8479">MQQHGTRPAASWVLGRSARWHTPEGAAILAEDGVAEDRRRDLAAVRATEIGAFSGVLVALLRLLVIAWRTFRRERD</sequence>
<proteinExistence type="predicted"/>
<evidence type="ECO:0000313" key="3">
    <source>
        <dbReference type="Proteomes" id="UP000541969"/>
    </source>
</evidence>
<organism evidence="2 3">
    <name type="scientific">Petropleomorpha daqingensis</name>
    <dbReference type="NCBI Taxonomy" id="2026353"/>
    <lineage>
        <taxon>Bacteria</taxon>
        <taxon>Bacillati</taxon>
        <taxon>Actinomycetota</taxon>
        <taxon>Actinomycetes</taxon>
        <taxon>Geodermatophilales</taxon>
        <taxon>Geodermatophilaceae</taxon>
        <taxon>Petropleomorpha</taxon>
    </lineage>
</organism>
<evidence type="ECO:0000256" key="1">
    <source>
        <dbReference type="SAM" id="Phobius"/>
    </source>
</evidence>
<comment type="caution">
    <text evidence="2">The sequence shown here is derived from an EMBL/GenBank/DDBJ whole genome shotgun (WGS) entry which is preliminary data.</text>
</comment>
<accession>A0A853CLV4</accession>
<evidence type="ECO:0000313" key="2">
    <source>
        <dbReference type="EMBL" id="NYJ08885.1"/>
    </source>
</evidence>